<name>A0A1Q8REU3_9PEZI</name>
<dbReference type="GO" id="GO:0003682">
    <property type="term" value="F:chromatin binding"/>
    <property type="evidence" value="ECO:0007669"/>
    <property type="project" value="InterPro"/>
</dbReference>
<dbReference type="PANTHER" id="PTHR46364">
    <property type="entry name" value="OS08G0421900 PROTEIN"/>
    <property type="match status" value="1"/>
</dbReference>
<reference evidence="3 4" key="1">
    <citation type="submission" date="2016-11" db="EMBL/GenBank/DDBJ databases">
        <title>Draft Genome Assembly of Colletotrichum chlorophyti a pathogen of herbaceous plants.</title>
        <authorList>
            <person name="Gan P."/>
            <person name="Narusaka M."/>
            <person name="Tsushima A."/>
            <person name="Narusaka Y."/>
            <person name="Takano Y."/>
            <person name="Shirasu K."/>
        </authorList>
    </citation>
    <scope>NUCLEOTIDE SEQUENCE [LARGE SCALE GENOMIC DNA]</scope>
    <source>
        <strain evidence="3 4">NTL11</strain>
    </source>
</reference>
<evidence type="ECO:0000256" key="1">
    <source>
        <dbReference type="SAM" id="MobiDB-lite"/>
    </source>
</evidence>
<dbReference type="OrthoDB" id="10259622at2759"/>
<dbReference type="Gene3D" id="3.30.40.10">
    <property type="entry name" value="Zinc/RING finger domain, C3HC4 (zinc finger)"/>
    <property type="match status" value="1"/>
</dbReference>
<dbReference type="STRING" id="708187.A0A1Q8REU3"/>
<feature type="region of interest" description="Disordered" evidence="1">
    <location>
        <begin position="1"/>
        <end position="67"/>
    </location>
</feature>
<dbReference type="CDD" id="cd04370">
    <property type="entry name" value="BAH"/>
    <property type="match status" value="1"/>
</dbReference>
<dbReference type="AlphaFoldDB" id="A0A1Q8REU3"/>
<evidence type="ECO:0000313" key="4">
    <source>
        <dbReference type="Proteomes" id="UP000186583"/>
    </source>
</evidence>
<feature type="compositionally biased region" description="Basic residues" evidence="1">
    <location>
        <begin position="394"/>
        <end position="403"/>
    </location>
</feature>
<proteinExistence type="predicted"/>
<dbReference type="InterPro" id="IPR013083">
    <property type="entry name" value="Znf_RING/FYVE/PHD"/>
</dbReference>
<sequence length="458" mass="51365">MSSSSRKRPRAEVEENKAECPFSITYTEPDTKAQKKSKKRRKPDQEEEDAKKSSKQLSPFSPSGDFNGKSANDVLDLEYNVVPQKKWLEMTRYNSFVLNGTKYFSEGFIYVANDQTVQRQKAAADGSTDGSEPEKAMKRSKSEDDWVARILEIRASDEHHVYARIYWMYWPEELPEGTMEGKKYTGGRQPYHGHNELIASNHMDIINVVSVTLPANVKQWIEENDDEIQEALYWRQAFDCRTQQLSSVERTCRCRQPANPDKTLIGCSNKECGKWLHEHCLRQDVLQRTYERLGRDKPHVSAQPPTDGTASVEESDKVKEEEKNLDDGVNGPLSPTESGADVKQTIDAKPSDASEETNGQSVAEGTPAVPDEPVSQPPTTPATPSVPDVQAMSRKGRSGKKKTAAADAKSYEGLFEAKILMDMNPTKVEIRDLRENVTGGEKVWTEPLLCVVCGVEIS</sequence>
<dbReference type="InterPro" id="IPR011011">
    <property type="entry name" value="Znf_FYVE_PHD"/>
</dbReference>
<dbReference type="Proteomes" id="UP000186583">
    <property type="component" value="Unassembled WGS sequence"/>
</dbReference>
<feature type="compositionally biased region" description="Basic and acidic residues" evidence="1">
    <location>
        <begin position="314"/>
        <end position="326"/>
    </location>
</feature>
<feature type="region of interest" description="Disordered" evidence="1">
    <location>
        <begin position="121"/>
        <end position="140"/>
    </location>
</feature>
<gene>
    <name evidence="3" type="ORF">CCHL11_10365</name>
</gene>
<evidence type="ECO:0000259" key="2">
    <source>
        <dbReference type="PROSITE" id="PS51038"/>
    </source>
</evidence>
<protein>
    <submittedName>
        <fullName evidence="3">Chromatin remodeling protein SHL</fullName>
    </submittedName>
</protein>
<feature type="domain" description="BAH" evidence="2">
    <location>
        <begin position="121"/>
        <end position="249"/>
    </location>
</feature>
<dbReference type="SUPFAM" id="SSF57903">
    <property type="entry name" value="FYVE/PHD zinc finger"/>
    <property type="match status" value="1"/>
</dbReference>
<keyword evidence="4" id="KW-1185">Reference proteome</keyword>
<dbReference type="Gene3D" id="2.30.30.490">
    <property type="match status" value="1"/>
</dbReference>
<evidence type="ECO:0000313" key="3">
    <source>
        <dbReference type="EMBL" id="OLN82855.1"/>
    </source>
</evidence>
<comment type="caution">
    <text evidence="3">The sequence shown here is derived from an EMBL/GenBank/DDBJ whole genome shotgun (WGS) entry which is preliminary data.</text>
</comment>
<dbReference type="PROSITE" id="PS51038">
    <property type="entry name" value="BAH"/>
    <property type="match status" value="1"/>
</dbReference>
<dbReference type="InterPro" id="IPR001025">
    <property type="entry name" value="BAH_dom"/>
</dbReference>
<accession>A0A1Q8REU3</accession>
<organism evidence="3 4">
    <name type="scientific">Colletotrichum chlorophyti</name>
    <dbReference type="NCBI Taxonomy" id="708187"/>
    <lineage>
        <taxon>Eukaryota</taxon>
        <taxon>Fungi</taxon>
        <taxon>Dikarya</taxon>
        <taxon>Ascomycota</taxon>
        <taxon>Pezizomycotina</taxon>
        <taxon>Sordariomycetes</taxon>
        <taxon>Hypocreomycetidae</taxon>
        <taxon>Glomerellales</taxon>
        <taxon>Glomerellaceae</taxon>
        <taxon>Colletotrichum</taxon>
    </lineage>
</organism>
<dbReference type="EMBL" id="MPGH01000210">
    <property type="protein sequence ID" value="OLN82855.1"/>
    <property type="molecule type" value="Genomic_DNA"/>
</dbReference>
<feature type="region of interest" description="Disordered" evidence="1">
    <location>
        <begin position="294"/>
        <end position="408"/>
    </location>
</feature>
<dbReference type="InterPro" id="IPR043151">
    <property type="entry name" value="BAH_sf"/>
</dbReference>